<dbReference type="GeneID" id="93793294"/>
<gene>
    <name evidence="1" type="ORF">VV61_02995</name>
</gene>
<evidence type="ECO:0000313" key="1">
    <source>
        <dbReference type="EMBL" id="KKB26472.1"/>
    </source>
</evidence>
<protein>
    <recommendedName>
        <fullName evidence="3">YxeA family protein</fullName>
    </recommendedName>
</protein>
<dbReference type="NCBIfam" id="TIGR01655">
    <property type="entry name" value="yxeA_fam"/>
    <property type="match status" value="1"/>
</dbReference>
<sequence>MKKTLLAVIMTVVCVVIIFAFVRNEFVDRFNPFLETEHSYAKVEKGTQYYEKVTAYDKSGKKLSYKLSFNGFDPEQEYVDIIHKGKYVSEIHYIKSLPKDIN</sequence>
<dbReference type="RefSeq" id="WP_015900113.1">
    <property type="nucleotide sequence ID" value="NZ_BKAO01000001.1"/>
</dbReference>
<evidence type="ECO:0008006" key="3">
    <source>
        <dbReference type="Google" id="ProtNLM"/>
    </source>
</evidence>
<comment type="caution">
    <text evidence="1">The sequence shown here is derived from an EMBL/GenBank/DDBJ whole genome shotgun (WGS) entry which is preliminary data.</text>
</comment>
<accession>A0AAJ0NHZ4</accession>
<dbReference type="PANTHER" id="PTHR36433:SF3">
    <property type="entry name" value="YXEA FAMILY PROTEIN"/>
    <property type="match status" value="1"/>
</dbReference>
<dbReference type="InterPro" id="IPR036166">
    <property type="entry name" value="YxeA-like_sf"/>
</dbReference>
<dbReference type="AlphaFoldDB" id="A0AAJ0NHZ4"/>
<proteinExistence type="predicted"/>
<dbReference type="PANTHER" id="PTHR36433">
    <property type="entry name" value="HYPOTHETICAL CYTOSOLIC PROTEIN"/>
    <property type="match status" value="1"/>
</dbReference>
<reference evidence="1 2" key="1">
    <citation type="submission" date="2015-03" db="EMBL/GenBank/DDBJ databases">
        <title>Draft Genome Sequence of S. carnosus subsp. utilis LTH 7013, Isolated from South Tirolean Ham.</title>
        <authorList>
            <person name="Mueller A."/>
            <person name="Huptas C."/>
            <person name="Wenning M."/>
            <person name="Weiss A."/>
            <person name="Schmidt H."/>
        </authorList>
    </citation>
    <scope>NUCLEOTIDE SEQUENCE [LARGE SCALE GENOMIC DNA]</scope>
    <source>
        <strain evidence="1 2">LTH7013</strain>
    </source>
</reference>
<dbReference type="EMBL" id="LAIU01000001">
    <property type="protein sequence ID" value="KKB26472.1"/>
    <property type="molecule type" value="Genomic_DNA"/>
</dbReference>
<dbReference type="Proteomes" id="UP000033530">
    <property type="component" value="Unassembled WGS sequence"/>
</dbReference>
<evidence type="ECO:0000313" key="2">
    <source>
        <dbReference type="Proteomes" id="UP000033530"/>
    </source>
</evidence>
<dbReference type="InterPro" id="IPR006542">
    <property type="entry name" value="DUF1093"/>
</dbReference>
<name>A0AAJ0NHZ4_STACA</name>
<organism evidence="1 2">
    <name type="scientific">Staphylococcus carnosus</name>
    <dbReference type="NCBI Taxonomy" id="1281"/>
    <lineage>
        <taxon>Bacteria</taxon>
        <taxon>Bacillati</taxon>
        <taxon>Bacillota</taxon>
        <taxon>Bacilli</taxon>
        <taxon>Bacillales</taxon>
        <taxon>Staphylococcaceae</taxon>
        <taxon>Staphylococcus</taxon>
    </lineage>
</organism>
<dbReference type="SUPFAM" id="SSF159121">
    <property type="entry name" value="BC4932-like"/>
    <property type="match status" value="1"/>
</dbReference>